<comment type="pathway">
    <text evidence="1">Mycotoxin biosynthesis.</text>
</comment>
<dbReference type="PANTHER" id="PTHR33365:SF4">
    <property type="entry name" value="CYCLOCHLOROTINE BIOSYNTHESIS PROTEIN O"/>
    <property type="match status" value="1"/>
</dbReference>
<keyword evidence="4" id="KW-1185">Reference proteome</keyword>
<comment type="caution">
    <text evidence="3">The sequence shown here is derived from an EMBL/GenBank/DDBJ whole genome shotgun (WGS) entry which is preliminary data.</text>
</comment>
<sequence>APAQEAVEYLAKVRNPSRAKTIYDEDPSPAVDTAWNRLYNYGISRIPREQAALLPNRTARVSKDDPDFIIELEAFHQLHCLNSIRMALHPDYYNDHHGRRQVHDMHGNFQHVRHCLSSLREGIMCSADVSVIVEQWDDARQMNLGHGDTVHECRNWDKIKEWALRHHVGVQYDSLVRVEDPLSV</sequence>
<dbReference type="EMBL" id="JARJLG010000022">
    <property type="protein sequence ID" value="KAJ7771141.1"/>
    <property type="molecule type" value="Genomic_DNA"/>
</dbReference>
<dbReference type="AlphaFoldDB" id="A0AAD7JSV9"/>
<name>A0AAD7JSV9_9AGAR</name>
<evidence type="ECO:0000256" key="2">
    <source>
        <dbReference type="ARBA" id="ARBA00035112"/>
    </source>
</evidence>
<protein>
    <recommendedName>
        <fullName evidence="5">Tat pathway signal sequence</fullName>
    </recommendedName>
</protein>
<feature type="non-terminal residue" evidence="3">
    <location>
        <position position="184"/>
    </location>
</feature>
<comment type="similarity">
    <text evidence="2">Belongs to the ustYa family.</text>
</comment>
<evidence type="ECO:0000256" key="1">
    <source>
        <dbReference type="ARBA" id="ARBA00004685"/>
    </source>
</evidence>
<proteinExistence type="inferred from homology"/>
<dbReference type="GO" id="GO:0043386">
    <property type="term" value="P:mycotoxin biosynthetic process"/>
    <property type="evidence" value="ECO:0007669"/>
    <property type="project" value="InterPro"/>
</dbReference>
<dbReference type="InterPro" id="IPR021765">
    <property type="entry name" value="UstYa-like"/>
</dbReference>
<dbReference type="Proteomes" id="UP001215280">
    <property type="component" value="Unassembled WGS sequence"/>
</dbReference>
<evidence type="ECO:0000313" key="4">
    <source>
        <dbReference type="Proteomes" id="UP001215280"/>
    </source>
</evidence>
<dbReference type="PANTHER" id="PTHR33365">
    <property type="entry name" value="YALI0B05434P"/>
    <property type="match status" value="1"/>
</dbReference>
<accession>A0AAD7JSV9</accession>
<organism evidence="3 4">
    <name type="scientific">Mycena maculata</name>
    <dbReference type="NCBI Taxonomy" id="230809"/>
    <lineage>
        <taxon>Eukaryota</taxon>
        <taxon>Fungi</taxon>
        <taxon>Dikarya</taxon>
        <taxon>Basidiomycota</taxon>
        <taxon>Agaricomycotina</taxon>
        <taxon>Agaricomycetes</taxon>
        <taxon>Agaricomycetidae</taxon>
        <taxon>Agaricales</taxon>
        <taxon>Marasmiineae</taxon>
        <taxon>Mycenaceae</taxon>
        <taxon>Mycena</taxon>
    </lineage>
</organism>
<evidence type="ECO:0008006" key="5">
    <source>
        <dbReference type="Google" id="ProtNLM"/>
    </source>
</evidence>
<reference evidence="3" key="1">
    <citation type="submission" date="2023-03" db="EMBL/GenBank/DDBJ databases">
        <title>Massive genome expansion in bonnet fungi (Mycena s.s.) driven by repeated elements and novel gene families across ecological guilds.</title>
        <authorList>
            <consortium name="Lawrence Berkeley National Laboratory"/>
            <person name="Harder C.B."/>
            <person name="Miyauchi S."/>
            <person name="Viragh M."/>
            <person name="Kuo A."/>
            <person name="Thoen E."/>
            <person name="Andreopoulos B."/>
            <person name="Lu D."/>
            <person name="Skrede I."/>
            <person name="Drula E."/>
            <person name="Henrissat B."/>
            <person name="Morin E."/>
            <person name="Kohler A."/>
            <person name="Barry K."/>
            <person name="LaButti K."/>
            <person name="Morin E."/>
            <person name="Salamov A."/>
            <person name="Lipzen A."/>
            <person name="Mereny Z."/>
            <person name="Hegedus B."/>
            <person name="Baldrian P."/>
            <person name="Stursova M."/>
            <person name="Weitz H."/>
            <person name="Taylor A."/>
            <person name="Grigoriev I.V."/>
            <person name="Nagy L.G."/>
            <person name="Martin F."/>
            <person name="Kauserud H."/>
        </authorList>
    </citation>
    <scope>NUCLEOTIDE SEQUENCE</scope>
    <source>
        <strain evidence="3">CBHHK188m</strain>
    </source>
</reference>
<dbReference type="Pfam" id="PF11807">
    <property type="entry name" value="UstYa"/>
    <property type="match status" value="1"/>
</dbReference>
<gene>
    <name evidence="3" type="ORF">DFH07DRAFT_734830</name>
</gene>
<evidence type="ECO:0000313" key="3">
    <source>
        <dbReference type="EMBL" id="KAJ7771141.1"/>
    </source>
</evidence>